<evidence type="ECO:0000256" key="1">
    <source>
        <dbReference type="SAM" id="MobiDB-lite"/>
    </source>
</evidence>
<protein>
    <submittedName>
        <fullName evidence="2">Uncharacterized protein</fullName>
    </submittedName>
</protein>
<dbReference type="GeneID" id="31363968"/>
<comment type="caution">
    <text evidence="2">The sequence shown here is derived from an EMBL/GenBank/DDBJ whole genome shotgun (WGS) entry which is preliminary data.</text>
</comment>
<dbReference type="RefSeq" id="XP_020431144.1">
    <property type="nucleotide sequence ID" value="XM_020579305.1"/>
</dbReference>
<proteinExistence type="predicted"/>
<feature type="compositionally biased region" description="Low complexity" evidence="1">
    <location>
        <begin position="185"/>
        <end position="203"/>
    </location>
</feature>
<dbReference type="Proteomes" id="UP000001396">
    <property type="component" value="Unassembled WGS sequence"/>
</dbReference>
<name>D3BIC1_HETP5</name>
<reference evidence="2 3" key="1">
    <citation type="journal article" date="2011" name="Genome Res.">
        <title>Phylogeny-wide analysis of social amoeba genomes highlights ancient origins for complex intercellular communication.</title>
        <authorList>
            <person name="Heidel A.J."/>
            <person name="Lawal H.M."/>
            <person name="Felder M."/>
            <person name="Schilde C."/>
            <person name="Helps N.R."/>
            <person name="Tunggal B."/>
            <person name="Rivero F."/>
            <person name="John U."/>
            <person name="Schleicher M."/>
            <person name="Eichinger L."/>
            <person name="Platzer M."/>
            <person name="Noegel A.A."/>
            <person name="Schaap P."/>
            <person name="Gloeckner G."/>
        </authorList>
    </citation>
    <scope>NUCLEOTIDE SEQUENCE [LARGE SCALE GENOMIC DNA]</scope>
    <source>
        <strain evidence="3">ATCC 26659 / Pp 5 / PN500</strain>
    </source>
</reference>
<accession>D3BIC1</accession>
<gene>
    <name evidence="2" type="ORF">PPL_08489</name>
</gene>
<evidence type="ECO:0000313" key="3">
    <source>
        <dbReference type="Proteomes" id="UP000001396"/>
    </source>
</evidence>
<dbReference type="InParanoid" id="D3BIC1"/>
<organism evidence="2 3">
    <name type="scientific">Heterostelium pallidum (strain ATCC 26659 / Pp 5 / PN500)</name>
    <name type="common">Cellular slime mold</name>
    <name type="synonym">Polysphondylium pallidum</name>
    <dbReference type="NCBI Taxonomy" id="670386"/>
    <lineage>
        <taxon>Eukaryota</taxon>
        <taxon>Amoebozoa</taxon>
        <taxon>Evosea</taxon>
        <taxon>Eumycetozoa</taxon>
        <taxon>Dictyostelia</taxon>
        <taxon>Acytosteliales</taxon>
        <taxon>Acytosteliaceae</taxon>
        <taxon>Heterostelium</taxon>
    </lineage>
</organism>
<keyword evidence="3" id="KW-1185">Reference proteome</keyword>
<evidence type="ECO:0000313" key="2">
    <source>
        <dbReference type="EMBL" id="EFA79021.1"/>
    </source>
</evidence>
<dbReference type="EMBL" id="ADBJ01000037">
    <property type="protein sequence ID" value="EFA79021.1"/>
    <property type="molecule type" value="Genomic_DNA"/>
</dbReference>
<sequence length="203" mass="23677">MTSTIAPVTKKVTQYFHPVIALIGLKLPADLSKNPRKVQWSDQRPQIHNLMFALHYPQSDVCKQFEKHFNLSATDLSELKEKLKPLQIIRRTFEYGSTHRRDYWAFYQTKIIPGTPKTAALFTLREEKVDQMVQIMQDWVKDKKLDIHIPFSKPYLWTFEVEHDSRVIDIPVRDTPFFRSRPKPSETSSSSLSSSGESNNIEL</sequence>
<feature type="region of interest" description="Disordered" evidence="1">
    <location>
        <begin position="179"/>
        <end position="203"/>
    </location>
</feature>
<dbReference type="AlphaFoldDB" id="D3BIC1"/>